<comment type="caution">
    <text evidence="2">The sequence shown here is derived from an EMBL/GenBank/DDBJ whole genome shotgun (WGS) entry which is preliminary data.</text>
</comment>
<evidence type="ECO:0008006" key="4">
    <source>
        <dbReference type="Google" id="ProtNLM"/>
    </source>
</evidence>
<dbReference type="AlphaFoldDB" id="A0AAV4IV07"/>
<evidence type="ECO:0000256" key="1">
    <source>
        <dbReference type="SAM" id="MobiDB-lite"/>
    </source>
</evidence>
<evidence type="ECO:0000313" key="3">
    <source>
        <dbReference type="Proteomes" id="UP000762676"/>
    </source>
</evidence>
<reference evidence="2 3" key="1">
    <citation type="journal article" date="2021" name="Elife">
        <title>Chloroplast acquisition without the gene transfer in kleptoplastic sea slugs, Plakobranchus ocellatus.</title>
        <authorList>
            <person name="Maeda T."/>
            <person name="Takahashi S."/>
            <person name="Yoshida T."/>
            <person name="Shimamura S."/>
            <person name="Takaki Y."/>
            <person name="Nagai Y."/>
            <person name="Toyoda A."/>
            <person name="Suzuki Y."/>
            <person name="Arimoto A."/>
            <person name="Ishii H."/>
            <person name="Satoh N."/>
            <person name="Nishiyama T."/>
            <person name="Hasebe M."/>
            <person name="Maruyama T."/>
            <person name="Minagawa J."/>
            <person name="Obokata J."/>
            <person name="Shigenobu S."/>
        </authorList>
    </citation>
    <scope>NUCLEOTIDE SEQUENCE [LARGE SCALE GENOMIC DNA]</scope>
</reference>
<keyword evidence="3" id="KW-1185">Reference proteome</keyword>
<protein>
    <recommendedName>
        <fullName evidence="4">FLYWCH-type domain-containing protein</fullName>
    </recommendedName>
</protein>
<proteinExistence type="predicted"/>
<feature type="compositionally biased region" description="Polar residues" evidence="1">
    <location>
        <begin position="126"/>
        <end position="147"/>
    </location>
</feature>
<dbReference type="Proteomes" id="UP000762676">
    <property type="component" value="Unassembled WGS sequence"/>
</dbReference>
<accession>A0AAV4IV07</accession>
<dbReference type="EMBL" id="BMAT01006487">
    <property type="protein sequence ID" value="GFS13618.1"/>
    <property type="molecule type" value="Genomic_DNA"/>
</dbReference>
<evidence type="ECO:0000313" key="2">
    <source>
        <dbReference type="EMBL" id="GFS13618.1"/>
    </source>
</evidence>
<feature type="region of interest" description="Disordered" evidence="1">
    <location>
        <begin position="115"/>
        <end position="177"/>
    </location>
</feature>
<sequence length="177" mass="19809">MPNFGAFISGSIHVVCRMVRWVGVRDWFRSLAPATDRSSFCSAGLTYKGTGACKLEVDHINTTTLNLKPVESGPHQHNNPQPQTIRKWTTSTRQPLTSNQLKVDHINTTTLNLKPVESGSHEHDNPQPQTSGKWTTSTRQPSTSNQLKVDHIQKTTPNFKPIESRSQQKDNPQLQTS</sequence>
<gene>
    <name evidence="2" type="ORF">ElyMa_003141300</name>
</gene>
<organism evidence="2 3">
    <name type="scientific">Elysia marginata</name>
    <dbReference type="NCBI Taxonomy" id="1093978"/>
    <lineage>
        <taxon>Eukaryota</taxon>
        <taxon>Metazoa</taxon>
        <taxon>Spiralia</taxon>
        <taxon>Lophotrochozoa</taxon>
        <taxon>Mollusca</taxon>
        <taxon>Gastropoda</taxon>
        <taxon>Heterobranchia</taxon>
        <taxon>Euthyneura</taxon>
        <taxon>Panpulmonata</taxon>
        <taxon>Sacoglossa</taxon>
        <taxon>Placobranchoidea</taxon>
        <taxon>Plakobranchidae</taxon>
        <taxon>Elysia</taxon>
    </lineage>
</organism>
<name>A0AAV4IV07_9GAST</name>